<comment type="caution">
    <text evidence="2">The sequence shown here is derived from an EMBL/GenBank/DDBJ whole genome shotgun (WGS) entry which is preliminary data.</text>
</comment>
<evidence type="ECO:0000313" key="3">
    <source>
        <dbReference type="Proteomes" id="UP000317650"/>
    </source>
</evidence>
<accession>A0A4S8KBY9</accession>
<evidence type="ECO:0000313" key="2">
    <source>
        <dbReference type="EMBL" id="THU72627.1"/>
    </source>
</evidence>
<evidence type="ECO:0000256" key="1">
    <source>
        <dbReference type="SAM" id="Phobius"/>
    </source>
</evidence>
<proteinExistence type="predicted"/>
<keyword evidence="3" id="KW-1185">Reference proteome</keyword>
<gene>
    <name evidence="2" type="ORF">C4D60_Mb04t14190</name>
</gene>
<keyword evidence="1" id="KW-0812">Transmembrane</keyword>
<dbReference type="AlphaFoldDB" id="A0A4S8KBY9"/>
<keyword evidence="1" id="KW-0472">Membrane</keyword>
<name>A0A4S8KBY9_MUSBA</name>
<feature type="transmembrane region" description="Helical" evidence="1">
    <location>
        <begin position="32"/>
        <end position="54"/>
    </location>
</feature>
<organism evidence="2 3">
    <name type="scientific">Musa balbisiana</name>
    <name type="common">Banana</name>
    <dbReference type="NCBI Taxonomy" id="52838"/>
    <lineage>
        <taxon>Eukaryota</taxon>
        <taxon>Viridiplantae</taxon>
        <taxon>Streptophyta</taxon>
        <taxon>Embryophyta</taxon>
        <taxon>Tracheophyta</taxon>
        <taxon>Spermatophyta</taxon>
        <taxon>Magnoliopsida</taxon>
        <taxon>Liliopsida</taxon>
        <taxon>Zingiberales</taxon>
        <taxon>Musaceae</taxon>
        <taxon>Musa</taxon>
    </lineage>
</organism>
<protein>
    <submittedName>
        <fullName evidence="2">Uncharacterized protein</fullName>
    </submittedName>
</protein>
<dbReference type="Proteomes" id="UP000317650">
    <property type="component" value="Chromosome 4"/>
</dbReference>
<dbReference type="EMBL" id="PYDT01000001">
    <property type="protein sequence ID" value="THU72627.1"/>
    <property type="molecule type" value="Genomic_DNA"/>
</dbReference>
<keyword evidence="1" id="KW-1133">Transmembrane helix</keyword>
<sequence>MGPPWMAQLTLPPRGSIRSIKKLLIPSGRPSFFLRFVVPFVSWITFSAAIVSALDRECLATKDADLWRIEHLRWHQGDFWSALWLLGLDRCVLARGQSGSEYE</sequence>
<reference evidence="2 3" key="1">
    <citation type="journal article" date="2019" name="Nat. Plants">
        <title>Genome sequencing of Musa balbisiana reveals subgenome evolution and function divergence in polyploid bananas.</title>
        <authorList>
            <person name="Yao X."/>
        </authorList>
    </citation>
    <scope>NUCLEOTIDE SEQUENCE [LARGE SCALE GENOMIC DNA]</scope>
    <source>
        <strain evidence="3">cv. DH-PKW</strain>
        <tissue evidence="2">Leaves</tissue>
    </source>
</reference>